<sequence length="399" mass="46269">MGGEEAGSRLTPIGRKLRYVDNSPASDIGRGLSMLRWNIMLPKIFANSDWSVYIRMLLDIKLSLDYHLDLSALHFPLPEFTPVITVIEKAVYDKSKYDESILDPEQVSPFHLEGAVWDFHYKAVEKCIPEYKSGGKTLRTIHEYMRDMLANRGIREEYAEGLFDTWAIVEAKAFFTSYVGFAIVDVAIVGERKTSASHITARSFTDWKTEKTAETHHLYECHVDFARVDYARVISKEEGIDFDWMKQCSDEFVKRLEDFRNRVGGLTLTVPYPTTVLGSSQPPPVTFPINMQRIVWMRKRDDMHWKGGGHQVKLQRVINRVKRVLDRHGVIAQMRMMYINFAQELAYLGHPPAEEKKPEEWGRTKEWKKALTEDDLFLKYKRWGLEENILREVASVVRG</sequence>
<protein>
    <submittedName>
        <fullName evidence="1">Uncharacterized protein</fullName>
    </submittedName>
</protein>
<gene>
    <name evidence="1" type="ORF">JBCDKDKM_00025</name>
</gene>
<dbReference type="EMBL" id="OP413840">
    <property type="protein sequence ID" value="UYL64987.1"/>
    <property type="molecule type" value="Genomic_DNA"/>
</dbReference>
<accession>A0ABY6GM55</accession>
<proteinExistence type="predicted"/>
<dbReference type="Proteomes" id="UP001156320">
    <property type="component" value="Segment"/>
</dbReference>
<organism evidence="1 2">
    <name type="scientific">Methanophagales virus PBV300</name>
    <dbReference type="NCBI Taxonomy" id="2987731"/>
    <lineage>
        <taxon>Viruses</taxon>
        <taxon>Adnaviria</taxon>
        <taxon>Zilligvirae</taxon>
        <taxon>Taleaviricota</taxon>
        <taxon>Tokiviricetes</taxon>
        <taxon>Maximonvirales</taxon>
        <taxon>Ahmunviridae</taxon>
        <taxon>Yumkaaxvirus</taxon>
        <taxon>Yumkaaxvirus pescaderoense</taxon>
    </lineage>
</organism>
<reference evidence="1 2" key="1">
    <citation type="submission" date="2022-09" db="EMBL/GenBank/DDBJ databases">
        <title>Evolutionary Diversification of Methanotrophic Ca. Methanophagales (ANME-1) and Their Expansive Virome.</title>
        <authorList>
            <person name="Laso-Perez R."/>
            <person name="Wu F."/>
            <person name="Cremiere A."/>
            <person name="Speth D.R."/>
            <person name="Magyar J.S."/>
            <person name="Krupovic M."/>
            <person name="Orphan V.J."/>
        </authorList>
    </citation>
    <scope>NUCLEOTIDE SEQUENCE [LARGE SCALE GENOMIC DNA]</scope>
    <source>
        <strain evidence="1">PBV300</strain>
    </source>
</reference>
<dbReference type="Gene3D" id="1.20.58.800">
    <property type="match status" value="1"/>
</dbReference>
<keyword evidence="2" id="KW-1185">Reference proteome</keyword>
<name>A0ABY6GM55_9VIRU</name>
<evidence type="ECO:0000313" key="1">
    <source>
        <dbReference type="EMBL" id="UYL64987.1"/>
    </source>
</evidence>
<evidence type="ECO:0000313" key="2">
    <source>
        <dbReference type="Proteomes" id="UP001156320"/>
    </source>
</evidence>